<evidence type="ECO:0000256" key="1">
    <source>
        <dbReference type="ARBA" id="ARBA00022737"/>
    </source>
</evidence>
<keyword evidence="1" id="KW-0677">Repeat</keyword>
<proteinExistence type="predicted"/>
<dbReference type="PANTHER" id="PTHR24198:SF165">
    <property type="entry name" value="ANKYRIN REPEAT-CONTAINING PROTEIN-RELATED"/>
    <property type="match status" value="1"/>
</dbReference>
<dbReference type="PANTHER" id="PTHR24198">
    <property type="entry name" value="ANKYRIN REPEAT AND PROTEIN KINASE DOMAIN-CONTAINING PROTEIN"/>
    <property type="match status" value="1"/>
</dbReference>
<dbReference type="Gene3D" id="1.25.40.20">
    <property type="entry name" value="Ankyrin repeat-containing domain"/>
    <property type="match status" value="2"/>
</dbReference>
<evidence type="ECO:0000313" key="5">
    <source>
        <dbReference type="EMBL" id="BBL34102.1"/>
    </source>
</evidence>
<dbReference type="Pfam" id="PF00023">
    <property type="entry name" value="Ank"/>
    <property type="match status" value="1"/>
</dbReference>
<protein>
    <submittedName>
        <fullName evidence="5">Uncharacterized protein</fullName>
    </submittedName>
</protein>
<feature type="chain" id="PRO_5021397772" evidence="4">
    <location>
        <begin position="31"/>
        <end position="220"/>
    </location>
</feature>
<gene>
    <name evidence="5" type="ORF">Nstercoris_00331</name>
</gene>
<organism evidence="5 6">
    <name type="scientific">Nitrosomonas stercoris</name>
    <dbReference type="NCBI Taxonomy" id="1444684"/>
    <lineage>
        <taxon>Bacteria</taxon>
        <taxon>Pseudomonadati</taxon>
        <taxon>Pseudomonadota</taxon>
        <taxon>Betaproteobacteria</taxon>
        <taxon>Nitrosomonadales</taxon>
        <taxon>Nitrosomonadaceae</taxon>
        <taxon>Nitrosomonas</taxon>
    </lineage>
</organism>
<dbReference type="Pfam" id="PF12796">
    <property type="entry name" value="Ank_2"/>
    <property type="match status" value="1"/>
</dbReference>
<feature type="repeat" description="ANK" evidence="3">
    <location>
        <begin position="160"/>
        <end position="192"/>
    </location>
</feature>
<feature type="repeat" description="ANK" evidence="3">
    <location>
        <begin position="64"/>
        <end position="96"/>
    </location>
</feature>
<name>A0A4Y1YJ34_9PROT</name>
<dbReference type="PROSITE" id="PS50088">
    <property type="entry name" value="ANK_REPEAT"/>
    <property type="match status" value="3"/>
</dbReference>
<dbReference type="PROSITE" id="PS50297">
    <property type="entry name" value="ANK_REP_REGION"/>
    <property type="match status" value="3"/>
</dbReference>
<keyword evidence="2 3" id="KW-0040">ANK repeat</keyword>
<feature type="signal peptide" evidence="4">
    <location>
        <begin position="1"/>
        <end position="30"/>
    </location>
</feature>
<evidence type="ECO:0000313" key="6">
    <source>
        <dbReference type="Proteomes" id="UP000316473"/>
    </source>
</evidence>
<dbReference type="InterPro" id="IPR002110">
    <property type="entry name" value="Ankyrin_rpt"/>
</dbReference>
<dbReference type="Proteomes" id="UP000316473">
    <property type="component" value="Chromosome"/>
</dbReference>
<sequence length="220" mass="24209">MIRQSFRKQWVASLAMFLLCTVVLHFPAYAGVDEDLISAVENNRTHRIKNLLEAGADPDVRDLHGETMLMLAARNKNPEIGYLLLEAGANPNLQNKYGETAAMLASYYGQLNLIKQLYAKGARIDHDGWNPLIYAASKGYTEIVGFLLDYGARVDATTENGTTALMMAARGNYYNAAELLLKYGANTSMKNEANDTALSWAQKGGHTDIVQLLSHNDAAH</sequence>
<evidence type="ECO:0000256" key="3">
    <source>
        <dbReference type="PROSITE-ProRule" id="PRU00023"/>
    </source>
</evidence>
<dbReference type="AlphaFoldDB" id="A0A4Y1YJ34"/>
<evidence type="ECO:0000256" key="2">
    <source>
        <dbReference type="ARBA" id="ARBA00023043"/>
    </source>
</evidence>
<dbReference type="InterPro" id="IPR036770">
    <property type="entry name" value="Ankyrin_rpt-contain_sf"/>
</dbReference>
<dbReference type="SMART" id="SM00248">
    <property type="entry name" value="ANK"/>
    <property type="match status" value="5"/>
</dbReference>
<accession>A0A4Y1YJ34</accession>
<dbReference type="EMBL" id="AP019755">
    <property type="protein sequence ID" value="BBL34102.1"/>
    <property type="molecule type" value="Genomic_DNA"/>
</dbReference>
<feature type="repeat" description="ANK" evidence="3">
    <location>
        <begin position="127"/>
        <end position="159"/>
    </location>
</feature>
<reference evidence="5 6" key="1">
    <citation type="submission" date="2019-06" db="EMBL/GenBank/DDBJ databases">
        <title>Nitrosomonas stercoris KYUHI-S whole genome shotgun sequence.</title>
        <authorList>
            <person name="Nakagawa T."/>
            <person name="Tsuchiya Y."/>
            <person name="Takahashi R."/>
        </authorList>
    </citation>
    <scope>NUCLEOTIDE SEQUENCE [LARGE SCALE GENOMIC DNA]</scope>
    <source>
        <strain evidence="5 6">KYUHI-S</strain>
    </source>
</reference>
<dbReference type="SUPFAM" id="SSF48403">
    <property type="entry name" value="Ankyrin repeat"/>
    <property type="match status" value="1"/>
</dbReference>
<keyword evidence="6" id="KW-1185">Reference proteome</keyword>
<dbReference type="KEGG" id="nst:Nstercoris_00331"/>
<evidence type="ECO:0000256" key="4">
    <source>
        <dbReference type="SAM" id="SignalP"/>
    </source>
</evidence>
<keyword evidence="4" id="KW-0732">Signal</keyword>